<dbReference type="CDD" id="cd01389">
    <property type="entry name" value="HMG-box_ROX1-like"/>
    <property type="match status" value="1"/>
</dbReference>
<gene>
    <name evidence="9" type="ORF">CDV56_109575</name>
</gene>
<proteinExistence type="predicted"/>
<keyword evidence="5 6" id="KW-0539">Nucleus</keyword>
<dbReference type="SUPFAM" id="SSF47095">
    <property type="entry name" value="HMG-box"/>
    <property type="match status" value="1"/>
</dbReference>
<evidence type="ECO:0000313" key="9">
    <source>
        <dbReference type="EMBL" id="RHZ68525.1"/>
    </source>
</evidence>
<evidence type="ECO:0000256" key="6">
    <source>
        <dbReference type="PROSITE-ProRule" id="PRU00267"/>
    </source>
</evidence>
<feature type="region of interest" description="Disordered" evidence="7">
    <location>
        <begin position="137"/>
        <end position="161"/>
    </location>
</feature>
<dbReference type="Gene3D" id="1.10.30.10">
    <property type="entry name" value="High mobility group box domain"/>
    <property type="match status" value="1"/>
</dbReference>
<dbReference type="EMBL" id="NKHU02000001">
    <property type="protein sequence ID" value="RHZ68525.1"/>
    <property type="molecule type" value="Genomic_DNA"/>
</dbReference>
<evidence type="ECO:0000256" key="4">
    <source>
        <dbReference type="ARBA" id="ARBA00023163"/>
    </source>
</evidence>
<dbReference type="SMART" id="SM00398">
    <property type="entry name" value="HMG"/>
    <property type="match status" value="1"/>
</dbReference>
<dbReference type="GeneID" id="38131549"/>
<feature type="region of interest" description="Disordered" evidence="7">
    <location>
        <begin position="1"/>
        <end position="27"/>
    </location>
</feature>
<dbReference type="GO" id="GO:0005634">
    <property type="term" value="C:nucleus"/>
    <property type="evidence" value="ECO:0007669"/>
    <property type="project" value="UniProtKB-SubCell"/>
</dbReference>
<evidence type="ECO:0000256" key="2">
    <source>
        <dbReference type="ARBA" id="ARBA00023015"/>
    </source>
</evidence>
<evidence type="ECO:0000313" key="10">
    <source>
        <dbReference type="Proteomes" id="UP000215305"/>
    </source>
</evidence>
<protein>
    <recommendedName>
        <fullName evidence="8">HMG box domain-containing protein</fullName>
    </recommendedName>
</protein>
<comment type="caution">
    <text evidence="9">The sequence shown here is derived from an EMBL/GenBank/DDBJ whole genome shotgun (WGS) entry which is preliminary data.</text>
</comment>
<dbReference type="RefSeq" id="XP_026619059.1">
    <property type="nucleotide sequence ID" value="XM_026763194.1"/>
</dbReference>
<feature type="region of interest" description="Disordered" evidence="7">
    <location>
        <begin position="259"/>
        <end position="292"/>
    </location>
</feature>
<dbReference type="GO" id="GO:0000981">
    <property type="term" value="F:DNA-binding transcription factor activity, RNA polymerase II-specific"/>
    <property type="evidence" value="ECO:0007669"/>
    <property type="project" value="TreeGrafter"/>
</dbReference>
<accession>A0A397HZ79</accession>
<dbReference type="InterPro" id="IPR050917">
    <property type="entry name" value="SOX_TF"/>
</dbReference>
<dbReference type="OrthoDB" id="2307332at2759"/>
<keyword evidence="2" id="KW-0805">Transcription regulation</keyword>
<evidence type="ECO:0000256" key="3">
    <source>
        <dbReference type="ARBA" id="ARBA00023125"/>
    </source>
</evidence>
<feature type="compositionally biased region" description="Basic residues" evidence="7">
    <location>
        <begin position="137"/>
        <end position="146"/>
    </location>
</feature>
<dbReference type="GO" id="GO:0000978">
    <property type="term" value="F:RNA polymerase II cis-regulatory region sequence-specific DNA binding"/>
    <property type="evidence" value="ECO:0007669"/>
    <property type="project" value="TreeGrafter"/>
</dbReference>
<reference evidence="9" key="1">
    <citation type="submission" date="2018-08" db="EMBL/GenBank/DDBJ databases">
        <title>Draft genome sequence of azole-resistant Aspergillus thermomutatus (Neosartorya pseudofischeri) strain HMR AF 39, isolated from a human nasal aspirate.</title>
        <authorList>
            <person name="Parent-Michaud M."/>
            <person name="Dufresne P.J."/>
            <person name="Fournier E."/>
            <person name="Martineau C."/>
            <person name="Moreira S."/>
            <person name="Perkins V."/>
            <person name="De Repentigny L."/>
            <person name="Dufresne S.F."/>
        </authorList>
    </citation>
    <scope>NUCLEOTIDE SEQUENCE [LARGE SCALE GENOMIC DNA]</scope>
    <source>
        <strain evidence="9">HMR AF 39</strain>
    </source>
</reference>
<evidence type="ECO:0000259" key="8">
    <source>
        <dbReference type="PROSITE" id="PS50118"/>
    </source>
</evidence>
<dbReference type="InterPro" id="IPR009071">
    <property type="entry name" value="HMG_box_dom"/>
</dbReference>
<dbReference type="Proteomes" id="UP000215305">
    <property type="component" value="Unassembled WGS sequence"/>
</dbReference>
<feature type="compositionally biased region" description="Basic and acidic residues" evidence="7">
    <location>
        <begin position="267"/>
        <end position="276"/>
    </location>
</feature>
<keyword evidence="3 6" id="KW-0238">DNA-binding</keyword>
<dbReference type="InterPro" id="IPR036910">
    <property type="entry name" value="HMG_box_dom_sf"/>
</dbReference>
<dbReference type="STRING" id="41047.A0A397HZ79"/>
<dbReference type="PANTHER" id="PTHR45803:SF5">
    <property type="entry name" value="SOX100B"/>
    <property type="match status" value="1"/>
</dbReference>
<dbReference type="PANTHER" id="PTHR45803">
    <property type="entry name" value="SOX100B"/>
    <property type="match status" value="1"/>
</dbReference>
<dbReference type="Pfam" id="PF00505">
    <property type="entry name" value="HMG_box"/>
    <property type="match status" value="1"/>
</dbReference>
<name>A0A397HZ79_ASPTH</name>
<keyword evidence="4" id="KW-0804">Transcription</keyword>
<evidence type="ECO:0000256" key="1">
    <source>
        <dbReference type="ARBA" id="ARBA00004123"/>
    </source>
</evidence>
<sequence length="514" mass="56635">MAAAAATARFVQPPSPPQSTDGDPASEQCGMLNSLYCSQNPFATSNLTCSAEAAYSELKPPAMTYGPSSPRYVSHHEYSRALPLQHSMLPPGIQVNTPPPAADDGVVPSKLEATPPRWPSPSVLKLSPGKVRVVKPPRVRRRAKKASNRESKPRLPGPLSEVTKHMTHVPLRDMDSWVHRPMEVRHEEVAKKNGKVARPMNSFMLYRSAYAERTKEWFAQNNHQIVSEVAGDSWRIETPEIREKYELLANVEKANHLKAHPGYKFSPSKEKKKRAETEDDQLTLDGGEMTSESSPALLQVRAAGSSEIDSLGWGSRDSTPFDFPEHGLPTTAYYGSSWQTSHPNKDMLSPPKPSPYLQQSMHQNLMGPHGEDPRFKHVGLQDIQFTSSTALAGLPGAAHHDLLQPQNTPGTGPDGQLDPQLLSLSDHSSQHPMYNHSHYGIWQEVPTSNCYVPVPSPLPSTYHVGATYHQGMPTLGDSRDSWDSANNETSLDASNGEFEHWINSHPSGYSSSTM</sequence>
<organism evidence="9 10">
    <name type="scientific">Aspergillus thermomutatus</name>
    <name type="common">Neosartorya pseudofischeri</name>
    <dbReference type="NCBI Taxonomy" id="41047"/>
    <lineage>
        <taxon>Eukaryota</taxon>
        <taxon>Fungi</taxon>
        <taxon>Dikarya</taxon>
        <taxon>Ascomycota</taxon>
        <taxon>Pezizomycotina</taxon>
        <taxon>Eurotiomycetes</taxon>
        <taxon>Eurotiomycetidae</taxon>
        <taxon>Eurotiales</taxon>
        <taxon>Aspergillaceae</taxon>
        <taxon>Aspergillus</taxon>
        <taxon>Aspergillus subgen. Fumigati</taxon>
    </lineage>
</organism>
<comment type="subcellular location">
    <subcellularLocation>
        <location evidence="1">Nucleus</location>
    </subcellularLocation>
</comment>
<keyword evidence="10" id="KW-1185">Reference proteome</keyword>
<feature type="DNA-binding region" description="HMG box" evidence="6">
    <location>
        <begin position="196"/>
        <end position="264"/>
    </location>
</feature>
<evidence type="ECO:0000256" key="5">
    <source>
        <dbReference type="ARBA" id="ARBA00023242"/>
    </source>
</evidence>
<evidence type="ECO:0000256" key="7">
    <source>
        <dbReference type="SAM" id="MobiDB-lite"/>
    </source>
</evidence>
<feature type="domain" description="HMG box" evidence="8">
    <location>
        <begin position="196"/>
        <end position="264"/>
    </location>
</feature>
<dbReference type="PROSITE" id="PS50118">
    <property type="entry name" value="HMG_BOX_2"/>
    <property type="match status" value="1"/>
</dbReference>
<dbReference type="AlphaFoldDB" id="A0A397HZ79"/>
<dbReference type="VEuPathDB" id="FungiDB:CDV56_109575"/>